<gene>
    <name evidence="3" type="ORF">CVT26_011339</name>
</gene>
<feature type="compositionally biased region" description="Low complexity" evidence="1">
    <location>
        <begin position="27"/>
        <end position="47"/>
    </location>
</feature>
<sequence length="284" mass="29544">MLALRSARLLGFLVFSLTVLRSAAQNDTDTSTDTSADTDAGTGIDTATDTDDPPTAEQIFDFDGICQTTAKVEGQDVPSDWDWTVDGQNCTDIGSSPYAVASDEDDTIDVPDNSTATNTTTTGNTTSTDTSGTTSDDNSLLGDVGTTVGDAADTAGAAVNTVGDAAGDLGGALTSLLRRDRCSEGSLTDCYKTCNQFKVGKFKTGETGAWAGCRASCAFRCGTAKGGCYNGYCWASCATGVPIVAGHEWCYTTKGYSQDYSYIKCSTDEQCDITWKCAGPCAAF</sequence>
<evidence type="ECO:0000313" key="4">
    <source>
        <dbReference type="Proteomes" id="UP000284706"/>
    </source>
</evidence>
<dbReference type="EMBL" id="NHYE01005302">
    <property type="protein sequence ID" value="PPQ74928.1"/>
    <property type="molecule type" value="Genomic_DNA"/>
</dbReference>
<proteinExistence type="predicted"/>
<organism evidence="3 4">
    <name type="scientific">Gymnopilus dilepis</name>
    <dbReference type="NCBI Taxonomy" id="231916"/>
    <lineage>
        <taxon>Eukaryota</taxon>
        <taxon>Fungi</taxon>
        <taxon>Dikarya</taxon>
        <taxon>Basidiomycota</taxon>
        <taxon>Agaricomycotina</taxon>
        <taxon>Agaricomycetes</taxon>
        <taxon>Agaricomycetidae</taxon>
        <taxon>Agaricales</taxon>
        <taxon>Agaricineae</taxon>
        <taxon>Hymenogastraceae</taxon>
        <taxon>Gymnopilus</taxon>
    </lineage>
</organism>
<reference evidence="3 4" key="1">
    <citation type="journal article" date="2018" name="Evol. Lett.">
        <title>Horizontal gene cluster transfer increased hallucinogenic mushroom diversity.</title>
        <authorList>
            <person name="Reynolds H.T."/>
            <person name="Vijayakumar V."/>
            <person name="Gluck-Thaler E."/>
            <person name="Korotkin H.B."/>
            <person name="Matheny P.B."/>
            <person name="Slot J.C."/>
        </authorList>
    </citation>
    <scope>NUCLEOTIDE SEQUENCE [LARGE SCALE GENOMIC DNA]</scope>
    <source>
        <strain evidence="3 4">SRW20</strain>
    </source>
</reference>
<feature type="compositionally biased region" description="Low complexity" evidence="1">
    <location>
        <begin position="112"/>
        <end position="139"/>
    </location>
</feature>
<feature type="signal peptide" evidence="2">
    <location>
        <begin position="1"/>
        <end position="24"/>
    </location>
</feature>
<accession>A0A409W8U6</accession>
<feature type="region of interest" description="Disordered" evidence="1">
    <location>
        <begin position="95"/>
        <end position="139"/>
    </location>
</feature>
<keyword evidence="2" id="KW-0732">Signal</keyword>
<dbReference type="OrthoDB" id="2443710at2759"/>
<comment type="caution">
    <text evidence="3">The sequence shown here is derived from an EMBL/GenBank/DDBJ whole genome shotgun (WGS) entry which is preliminary data.</text>
</comment>
<feature type="region of interest" description="Disordered" evidence="1">
    <location>
        <begin position="26"/>
        <end position="55"/>
    </location>
</feature>
<dbReference type="AlphaFoldDB" id="A0A409W8U6"/>
<protein>
    <submittedName>
        <fullName evidence="3">Uncharacterized protein</fullName>
    </submittedName>
</protein>
<feature type="chain" id="PRO_5019527234" evidence="2">
    <location>
        <begin position="25"/>
        <end position="284"/>
    </location>
</feature>
<dbReference type="Proteomes" id="UP000284706">
    <property type="component" value="Unassembled WGS sequence"/>
</dbReference>
<dbReference type="InParanoid" id="A0A409W8U6"/>
<keyword evidence="4" id="KW-1185">Reference proteome</keyword>
<evidence type="ECO:0000256" key="2">
    <source>
        <dbReference type="SAM" id="SignalP"/>
    </source>
</evidence>
<evidence type="ECO:0000313" key="3">
    <source>
        <dbReference type="EMBL" id="PPQ74928.1"/>
    </source>
</evidence>
<evidence type="ECO:0000256" key="1">
    <source>
        <dbReference type="SAM" id="MobiDB-lite"/>
    </source>
</evidence>
<name>A0A409W8U6_9AGAR</name>